<comment type="similarity">
    <text evidence="1">Belongs to the WD repeat EMAP family.</text>
</comment>
<evidence type="ECO:0000259" key="5">
    <source>
        <dbReference type="Pfam" id="PF23409"/>
    </source>
</evidence>
<name>A0A9D4TDP8_RHISA</name>
<dbReference type="Proteomes" id="UP000821837">
    <property type="component" value="Unassembled WGS sequence"/>
</dbReference>
<keyword evidence="3" id="KW-0677">Repeat</keyword>
<proteinExistence type="inferred from homology"/>
<evidence type="ECO:0000256" key="3">
    <source>
        <dbReference type="ARBA" id="ARBA00022737"/>
    </source>
</evidence>
<evidence type="ECO:0000313" key="7">
    <source>
        <dbReference type="EMBL" id="KAH7986398.1"/>
    </source>
</evidence>
<accession>A0A9D4TDP8</accession>
<feature type="region of interest" description="Disordered" evidence="4">
    <location>
        <begin position="1"/>
        <end position="48"/>
    </location>
</feature>
<comment type="caution">
    <text evidence="7">The sequence shown here is derived from an EMBL/GenBank/DDBJ whole genome shotgun (WGS) entry which is preliminary data.</text>
</comment>
<dbReference type="Gene3D" id="2.130.10.10">
    <property type="entry name" value="YVTN repeat-like/Quinoprotein amine dehydrogenase"/>
    <property type="match status" value="2"/>
</dbReference>
<evidence type="ECO:0000259" key="6">
    <source>
        <dbReference type="Pfam" id="PF23414"/>
    </source>
</evidence>
<dbReference type="PANTHER" id="PTHR13720">
    <property type="entry name" value="WD-40 REPEAT PROTEIN"/>
    <property type="match status" value="1"/>
</dbReference>
<keyword evidence="8" id="KW-1185">Reference proteome</keyword>
<dbReference type="Pfam" id="PF03451">
    <property type="entry name" value="HELP"/>
    <property type="match status" value="1"/>
</dbReference>
<dbReference type="SUPFAM" id="SSF50998">
    <property type="entry name" value="Quinoprotein alcohol dehydrogenase-like"/>
    <property type="match status" value="1"/>
</dbReference>
<feature type="domain" description="EML-like first beta-propeller" evidence="5">
    <location>
        <begin position="79"/>
        <end position="351"/>
    </location>
</feature>
<evidence type="ECO:0000313" key="8">
    <source>
        <dbReference type="Proteomes" id="UP000821837"/>
    </source>
</evidence>
<dbReference type="Pfam" id="PF23409">
    <property type="entry name" value="Beta-prop_EML"/>
    <property type="match status" value="1"/>
</dbReference>
<gene>
    <name evidence="7" type="ORF">HPB52_024990</name>
</gene>
<reference evidence="7" key="1">
    <citation type="journal article" date="2020" name="Cell">
        <title>Large-Scale Comparative Analyses of Tick Genomes Elucidate Their Genetic Diversity and Vector Capacities.</title>
        <authorList>
            <consortium name="Tick Genome and Microbiome Consortium (TIGMIC)"/>
            <person name="Jia N."/>
            <person name="Wang J."/>
            <person name="Shi W."/>
            <person name="Du L."/>
            <person name="Sun Y."/>
            <person name="Zhan W."/>
            <person name="Jiang J.F."/>
            <person name="Wang Q."/>
            <person name="Zhang B."/>
            <person name="Ji P."/>
            <person name="Bell-Sakyi L."/>
            <person name="Cui X.M."/>
            <person name="Yuan T.T."/>
            <person name="Jiang B.G."/>
            <person name="Yang W.F."/>
            <person name="Lam T.T."/>
            <person name="Chang Q.C."/>
            <person name="Ding S.J."/>
            <person name="Wang X.J."/>
            <person name="Zhu J.G."/>
            <person name="Ruan X.D."/>
            <person name="Zhao L."/>
            <person name="Wei J.T."/>
            <person name="Ye R.Z."/>
            <person name="Que T.C."/>
            <person name="Du C.H."/>
            <person name="Zhou Y.H."/>
            <person name="Cheng J.X."/>
            <person name="Dai P.F."/>
            <person name="Guo W.B."/>
            <person name="Han X.H."/>
            <person name="Huang E.J."/>
            <person name="Li L.F."/>
            <person name="Wei W."/>
            <person name="Gao Y.C."/>
            <person name="Liu J.Z."/>
            <person name="Shao H.Z."/>
            <person name="Wang X."/>
            <person name="Wang C.C."/>
            <person name="Yang T.C."/>
            <person name="Huo Q.B."/>
            <person name="Li W."/>
            <person name="Chen H.Y."/>
            <person name="Chen S.E."/>
            <person name="Zhou L.G."/>
            <person name="Ni X.B."/>
            <person name="Tian J.H."/>
            <person name="Sheng Y."/>
            <person name="Liu T."/>
            <person name="Pan Y.S."/>
            <person name="Xia L.Y."/>
            <person name="Li J."/>
            <person name="Zhao F."/>
            <person name="Cao W.C."/>
        </authorList>
    </citation>
    <scope>NUCLEOTIDE SEQUENCE</scope>
    <source>
        <strain evidence="7">Rsan-2018</strain>
    </source>
</reference>
<dbReference type="InterPro" id="IPR011047">
    <property type="entry name" value="Quinoprotein_ADH-like_sf"/>
</dbReference>
<feature type="domain" description="EML-like second beta-propeller" evidence="6">
    <location>
        <begin position="371"/>
        <end position="633"/>
    </location>
</feature>
<dbReference type="InterPro" id="IPR001680">
    <property type="entry name" value="WD40_rpt"/>
</dbReference>
<sequence length="647" mass="70786">MEQAELGSQAASGSTATTSTNWSSPMSTETSSTSSHKTPTRSHGYQGNGPFNNLHVVRSGEILYNVAALAVLFNRSKHQQRFYMGHSMDIDCIAYNYNEDVAATGQGAGFNHAPPAHIRIWKTDTLETLAVLGAGIINVGLSCLGFSYQGTLLVAVDSSHDHELSLWDWQKNEILGRAVANPAPVLGCHFPPSENELFLTFGVQHLCFWRKGKENYLDRLDAITAEHAPKTITAVDFMGSAGFVTGDDAGYVTVWSASKEGSYFFISKEFRAHENDVNVLLFLPHNLLISASAVDREDQIKAWDADKKFQKLGVTSLPKGTGGVHAMCQHLPNAADENVFVGTTHNLIMEGSFKRKFGPSYSHCRETVSVVVSPTENVFFTVGRDRAVCRWNISSLVWMTPVESECLSASMHPRGSALAVGCANGRVSVLAADTGAVLTTFSVTNSALNALAYSPDGMLMAVGANDGFIHILLVQDQGQTNQKGEVIRGRDSLVNIDWSADSRLLQVITTDGQYQELLCWDVNSLKAKSPTVTKVDWYQLTCTLNPDIVGIWDNEHLTDVVNLTCHRSHNKAVVAAGDRAGFLRIFRFPCTDTKAGFTEQKVSSSPVTCVRFLHSDKYLVTLLAQAGYFVVWKMVSNRVRSEADRVT</sequence>
<dbReference type="EMBL" id="JABSTV010000451">
    <property type="protein sequence ID" value="KAH7986398.1"/>
    <property type="molecule type" value="Genomic_DNA"/>
</dbReference>
<dbReference type="InterPro" id="IPR050630">
    <property type="entry name" value="WD_repeat_EMAP"/>
</dbReference>
<protein>
    <submittedName>
        <fullName evidence="7">Uncharacterized protein</fullName>
    </submittedName>
</protein>
<dbReference type="InterPro" id="IPR055439">
    <property type="entry name" value="Beta-prop_EML_1st"/>
</dbReference>
<organism evidence="7 8">
    <name type="scientific">Rhipicephalus sanguineus</name>
    <name type="common">Brown dog tick</name>
    <name type="synonym">Ixodes sanguineus</name>
    <dbReference type="NCBI Taxonomy" id="34632"/>
    <lineage>
        <taxon>Eukaryota</taxon>
        <taxon>Metazoa</taxon>
        <taxon>Ecdysozoa</taxon>
        <taxon>Arthropoda</taxon>
        <taxon>Chelicerata</taxon>
        <taxon>Arachnida</taxon>
        <taxon>Acari</taxon>
        <taxon>Parasitiformes</taxon>
        <taxon>Ixodida</taxon>
        <taxon>Ixodoidea</taxon>
        <taxon>Ixodidae</taxon>
        <taxon>Rhipicephalinae</taxon>
        <taxon>Rhipicephalus</taxon>
        <taxon>Rhipicephalus</taxon>
    </lineage>
</organism>
<dbReference type="GO" id="GO:0000226">
    <property type="term" value="P:microtubule cytoskeleton organization"/>
    <property type="evidence" value="ECO:0007669"/>
    <property type="project" value="TreeGrafter"/>
</dbReference>
<dbReference type="VEuPathDB" id="VectorBase:RSAN_041464"/>
<dbReference type="SMART" id="SM00320">
    <property type="entry name" value="WD40"/>
    <property type="match status" value="10"/>
</dbReference>
<keyword evidence="2" id="KW-0853">WD repeat</keyword>
<reference evidence="7" key="2">
    <citation type="submission" date="2021-09" db="EMBL/GenBank/DDBJ databases">
        <authorList>
            <person name="Jia N."/>
            <person name="Wang J."/>
            <person name="Shi W."/>
            <person name="Du L."/>
            <person name="Sun Y."/>
            <person name="Zhan W."/>
            <person name="Jiang J."/>
            <person name="Wang Q."/>
            <person name="Zhang B."/>
            <person name="Ji P."/>
            <person name="Sakyi L.B."/>
            <person name="Cui X."/>
            <person name="Yuan T."/>
            <person name="Jiang B."/>
            <person name="Yang W."/>
            <person name="Lam T.T.-Y."/>
            <person name="Chang Q."/>
            <person name="Ding S."/>
            <person name="Wang X."/>
            <person name="Zhu J."/>
            <person name="Ruan X."/>
            <person name="Zhao L."/>
            <person name="Wei J."/>
            <person name="Que T."/>
            <person name="Du C."/>
            <person name="Cheng J."/>
            <person name="Dai P."/>
            <person name="Han X."/>
            <person name="Huang E."/>
            <person name="Gao Y."/>
            <person name="Liu J."/>
            <person name="Shao H."/>
            <person name="Ye R."/>
            <person name="Li L."/>
            <person name="Wei W."/>
            <person name="Wang X."/>
            <person name="Wang C."/>
            <person name="Huo Q."/>
            <person name="Li W."/>
            <person name="Guo W."/>
            <person name="Chen H."/>
            <person name="Chen S."/>
            <person name="Zhou L."/>
            <person name="Zhou L."/>
            <person name="Ni X."/>
            <person name="Tian J."/>
            <person name="Zhou Y."/>
            <person name="Sheng Y."/>
            <person name="Liu T."/>
            <person name="Pan Y."/>
            <person name="Xia L."/>
            <person name="Li J."/>
            <person name="Zhao F."/>
            <person name="Cao W."/>
        </authorList>
    </citation>
    <scope>NUCLEOTIDE SEQUENCE</scope>
    <source>
        <strain evidence="7">Rsan-2018</strain>
        <tissue evidence="7">Larvae</tissue>
    </source>
</reference>
<dbReference type="AlphaFoldDB" id="A0A9D4TDP8"/>
<dbReference type="GO" id="GO:0072686">
    <property type="term" value="C:mitotic spindle"/>
    <property type="evidence" value="ECO:0007669"/>
    <property type="project" value="TreeGrafter"/>
</dbReference>
<evidence type="ECO:0000256" key="1">
    <source>
        <dbReference type="ARBA" id="ARBA00006489"/>
    </source>
</evidence>
<evidence type="ECO:0000256" key="4">
    <source>
        <dbReference type="SAM" id="MobiDB-lite"/>
    </source>
</evidence>
<dbReference type="InterPro" id="IPR005108">
    <property type="entry name" value="HELP"/>
</dbReference>
<dbReference type="InterPro" id="IPR055442">
    <property type="entry name" value="Beta-prop_EML-like_2nd"/>
</dbReference>
<dbReference type="GO" id="GO:0008017">
    <property type="term" value="F:microtubule binding"/>
    <property type="evidence" value="ECO:0007669"/>
    <property type="project" value="TreeGrafter"/>
</dbReference>
<evidence type="ECO:0000256" key="2">
    <source>
        <dbReference type="ARBA" id="ARBA00022574"/>
    </source>
</evidence>
<dbReference type="Pfam" id="PF23414">
    <property type="entry name" value="Beta-prop_EML_2"/>
    <property type="match status" value="1"/>
</dbReference>
<feature type="compositionally biased region" description="Low complexity" evidence="4">
    <location>
        <begin position="8"/>
        <end position="37"/>
    </location>
</feature>
<dbReference type="VEuPathDB" id="VectorBase:RSAN_040069"/>
<dbReference type="PANTHER" id="PTHR13720:SF55">
    <property type="entry name" value="ECHINODERM MICROTUBULE-ASSOCIATED PROTEIN-LIKE CG42247"/>
    <property type="match status" value="1"/>
</dbReference>
<dbReference type="InterPro" id="IPR015943">
    <property type="entry name" value="WD40/YVTN_repeat-like_dom_sf"/>
</dbReference>